<sequence length="46" mass="5199">MSQRQPIAIGISPFITLDGRCFVAKSTLHEPGFVIRFMERDSDIAF</sequence>
<evidence type="ECO:0000313" key="1">
    <source>
        <dbReference type="EMBL" id="SUZ96541.1"/>
    </source>
</evidence>
<dbReference type="EMBL" id="UINC01002425">
    <property type="protein sequence ID" value="SUZ96541.1"/>
    <property type="molecule type" value="Genomic_DNA"/>
</dbReference>
<accession>A0A381RZI6</accession>
<reference evidence="1" key="1">
    <citation type="submission" date="2018-05" db="EMBL/GenBank/DDBJ databases">
        <authorList>
            <person name="Lanie J.A."/>
            <person name="Ng W.-L."/>
            <person name="Kazmierczak K.M."/>
            <person name="Andrzejewski T.M."/>
            <person name="Davidsen T.M."/>
            <person name="Wayne K.J."/>
            <person name="Tettelin H."/>
            <person name="Glass J.I."/>
            <person name="Rusch D."/>
            <person name="Podicherti R."/>
            <person name="Tsui H.-C.T."/>
            <person name="Winkler M.E."/>
        </authorList>
    </citation>
    <scope>NUCLEOTIDE SEQUENCE</scope>
</reference>
<organism evidence="1">
    <name type="scientific">marine metagenome</name>
    <dbReference type="NCBI Taxonomy" id="408172"/>
    <lineage>
        <taxon>unclassified sequences</taxon>
        <taxon>metagenomes</taxon>
        <taxon>ecological metagenomes</taxon>
    </lineage>
</organism>
<protein>
    <submittedName>
        <fullName evidence="1">Uncharacterized protein</fullName>
    </submittedName>
</protein>
<gene>
    <name evidence="1" type="ORF">METZ01_LOCUS49395</name>
</gene>
<dbReference type="AlphaFoldDB" id="A0A381RZI6"/>
<name>A0A381RZI6_9ZZZZ</name>
<proteinExistence type="predicted"/>